<sequence length="346" mass="36531">MATIHDVAKLAGVSIASVSRMLAGENVRSAEAIRQAISDLGYRPNASARGLRLGKHHCIAVIVPDIANPYFAALVRGIEERFMTQGFRIIVASSDEQFSAESELLGNLVDAVDAIAIVPAEEGERTRRLLAALNKPVVLIDRSVGDEPGFDLVNVDNTSGAKAAADYLLSLGHRRIGIISGRQDTVPGRARHQAFLATLAAAGVDVPVEAIKIGEFSRDFGRRAAQELIQQGQIGAAPGAGAAGITALFVANNTMAQGALLALHAAGVSIPRELSFICFDDFDLAELLPAPVTVISRPAIAEGHAAADLLLRRIEHFGSTNQPPLEHKVLPVSLTIRQSCAAPPFN</sequence>
<dbReference type="GO" id="GO:0000976">
    <property type="term" value="F:transcription cis-regulatory region binding"/>
    <property type="evidence" value="ECO:0007669"/>
    <property type="project" value="TreeGrafter"/>
</dbReference>
<dbReference type="Gene3D" id="1.10.260.40">
    <property type="entry name" value="lambda repressor-like DNA-binding domains"/>
    <property type="match status" value="1"/>
</dbReference>
<comment type="caution">
    <text evidence="6">The sequence shown here is derived from an EMBL/GenBank/DDBJ whole genome shotgun (WGS) entry which is preliminary data.</text>
</comment>
<evidence type="ECO:0000256" key="1">
    <source>
        <dbReference type="ARBA" id="ARBA00022491"/>
    </source>
</evidence>
<dbReference type="PROSITE" id="PS50932">
    <property type="entry name" value="HTH_LACI_2"/>
    <property type="match status" value="1"/>
</dbReference>
<dbReference type="GO" id="GO:0003700">
    <property type="term" value="F:DNA-binding transcription factor activity"/>
    <property type="evidence" value="ECO:0007669"/>
    <property type="project" value="TreeGrafter"/>
</dbReference>
<dbReference type="CDD" id="cd06267">
    <property type="entry name" value="PBP1_LacI_sugar_binding-like"/>
    <property type="match status" value="1"/>
</dbReference>
<dbReference type="Pfam" id="PF00356">
    <property type="entry name" value="LacI"/>
    <property type="match status" value="1"/>
</dbReference>
<evidence type="ECO:0000259" key="5">
    <source>
        <dbReference type="PROSITE" id="PS50932"/>
    </source>
</evidence>
<keyword evidence="4" id="KW-0804">Transcription</keyword>
<protein>
    <submittedName>
        <fullName evidence="6">LacI family transcriptional regulator</fullName>
    </submittedName>
</protein>
<dbReference type="InterPro" id="IPR010982">
    <property type="entry name" value="Lambda_DNA-bd_dom_sf"/>
</dbReference>
<dbReference type="RefSeq" id="WP_120950528.1">
    <property type="nucleotide sequence ID" value="NZ_RBIR01000001.1"/>
</dbReference>
<dbReference type="InterPro" id="IPR046335">
    <property type="entry name" value="LacI/GalR-like_sensor"/>
</dbReference>
<keyword evidence="1" id="KW-0678">Repressor</keyword>
<accession>A0A495FNB6</accession>
<name>A0A495FNB6_9MICC</name>
<keyword evidence="3" id="KW-0238">DNA-binding</keyword>
<dbReference type="EMBL" id="RBIR01000001">
    <property type="protein sequence ID" value="RKR30482.1"/>
    <property type="molecule type" value="Genomic_DNA"/>
</dbReference>
<evidence type="ECO:0000313" key="6">
    <source>
        <dbReference type="EMBL" id="RKR30482.1"/>
    </source>
</evidence>
<dbReference type="InterPro" id="IPR028082">
    <property type="entry name" value="Peripla_BP_I"/>
</dbReference>
<dbReference type="Proteomes" id="UP000276055">
    <property type="component" value="Unassembled WGS sequence"/>
</dbReference>
<dbReference type="Gene3D" id="3.40.50.2300">
    <property type="match status" value="2"/>
</dbReference>
<evidence type="ECO:0000256" key="4">
    <source>
        <dbReference type="ARBA" id="ARBA00023163"/>
    </source>
</evidence>
<dbReference type="SUPFAM" id="SSF47413">
    <property type="entry name" value="lambda repressor-like DNA-binding domains"/>
    <property type="match status" value="1"/>
</dbReference>
<proteinExistence type="predicted"/>
<dbReference type="CDD" id="cd01392">
    <property type="entry name" value="HTH_LacI"/>
    <property type="match status" value="1"/>
</dbReference>
<dbReference type="PANTHER" id="PTHR30146">
    <property type="entry name" value="LACI-RELATED TRANSCRIPTIONAL REPRESSOR"/>
    <property type="match status" value="1"/>
</dbReference>
<dbReference type="SMART" id="SM00354">
    <property type="entry name" value="HTH_LACI"/>
    <property type="match status" value="1"/>
</dbReference>
<dbReference type="Pfam" id="PF13377">
    <property type="entry name" value="Peripla_BP_3"/>
    <property type="match status" value="1"/>
</dbReference>
<gene>
    <name evidence="6" type="ORF">C8D78_0807</name>
</gene>
<dbReference type="OrthoDB" id="37081at2"/>
<organism evidence="6 7">
    <name type="scientific">Arthrobacter oryzae</name>
    <dbReference type="NCBI Taxonomy" id="409290"/>
    <lineage>
        <taxon>Bacteria</taxon>
        <taxon>Bacillati</taxon>
        <taxon>Actinomycetota</taxon>
        <taxon>Actinomycetes</taxon>
        <taxon>Micrococcales</taxon>
        <taxon>Micrococcaceae</taxon>
        <taxon>Arthrobacter</taxon>
    </lineage>
</organism>
<keyword evidence="2" id="KW-0805">Transcription regulation</keyword>
<evidence type="ECO:0000313" key="7">
    <source>
        <dbReference type="Proteomes" id="UP000276055"/>
    </source>
</evidence>
<dbReference type="InterPro" id="IPR000843">
    <property type="entry name" value="HTH_LacI"/>
</dbReference>
<evidence type="ECO:0000256" key="3">
    <source>
        <dbReference type="ARBA" id="ARBA00023125"/>
    </source>
</evidence>
<reference evidence="6 7" key="1">
    <citation type="submission" date="2018-10" db="EMBL/GenBank/DDBJ databases">
        <title>Genomic Encyclopedia of Type Strains, Phase IV (KMG-IV): sequencing the most valuable type-strain genomes for metagenomic binning, comparative biology and taxonomic classification.</title>
        <authorList>
            <person name="Goeker M."/>
        </authorList>
    </citation>
    <scope>NUCLEOTIDE SEQUENCE [LARGE SCALE GENOMIC DNA]</scope>
    <source>
        <strain evidence="6 7">DSM 25586</strain>
    </source>
</reference>
<dbReference type="AlphaFoldDB" id="A0A495FNB6"/>
<dbReference type="PANTHER" id="PTHR30146:SF148">
    <property type="entry name" value="HTH-TYPE TRANSCRIPTIONAL REPRESSOR PURR-RELATED"/>
    <property type="match status" value="1"/>
</dbReference>
<dbReference type="PROSITE" id="PS00356">
    <property type="entry name" value="HTH_LACI_1"/>
    <property type="match status" value="1"/>
</dbReference>
<feature type="domain" description="HTH lacI-type" evidence="5">
    <location>
        <begin position="2"/>
        <end position="53"/>
    </location>
</feature>
<dbReference type="SUPFAM" id="SSF53822">
    <property type="entry name" value="Periplasmic binding protein-like I"/>
    <property type="match status" value="1"/>
</dbReference>
<evidence type="ECO:0000256" key="2">
    <source>
        <dbReference type="ARBA" id="ARBA00023015"/>
    </source>
</evidence>